<organism evidence="9 10">
    <name type="scientific">Cryptolaemus montrouzieri</name>
    <dbReference type="NCBI Taxonomy" id="559131"/>
    <lineage>
        <taxon>Eukaryota</taxon>
        <taxon>Metazoa</taxon>
        <taxon>Ecdysozoa</taxon>
        <taxon>Arthropoda</taxon>
        <taxon>Hexapoda</taxon>
        <taxon>Insecta</taxon>
        <taxon>Pterygota</taxon>
        <taxon>Neoptera</taxon>
        <taxon>Endopterygota</taxon>
        <taxon>Coleoptera</taxon>
        <taxon>Polyphaga</taxon>
        <taxon>Cucujiformia</taxon>
        <taxon>Coccinelloidea</taxon>
        <taxon>Coccinellidae</taxon>
        <taxon>Scymninae</taxon>
        <taxon>Scymnini</taxon>
        <taxon>Cryptolaemus</taxon>
    </lineage>
</organism>
<evidence type="ECO:0000313" key="10">
    <source>
        <dbReference type="Proteomes" id="UP001516400"/>
    </source>
</evidence>
<keyword evidence="3" id="KW-0597">Phosphoprotein</keyword>
<feature type="domain" description="Pericentrin/AKAP-450 centrosomal targeting" evidence="8">
    <location>
        <begin position="976"/>
        <end position="1047"/>
    </location>
</feature>
<evidence type="ECO:0000256" key="2">
    <source>
        <dbReference type="ARBA" id="ARBA00022490"/>
    </source>
</evidence>
<evidence type="ECO:0000313" key="9">
    <source>
        <dbReference type="EMBL" id="KAL3273136.1"/>
    </source>
</evidence>
<evidence type="ECO:0000256" key="7">
    <source>
        <dbReference type="SAM" id="MobiDB-lite"/>
    </source>
</evidence>
<protein>
    <recommendedName>
        <fullName evidence="8">Pericentrin/AKAP-450 centrosomal targeting domain-containing protein</fullName>
    </recommendedName>
</protein>
<evidence type="ECO:0000256" key="5">
    <source>
        <dbReference type="ARBA" id="ARBA00023212"/>
    </source>
</evidence>
<keyword evidence="2" id="KW-0963">Cytoplasm</keyword>
<evidence type="ECO:0000256" key="3">
    <source>
        <dbReference type="ARBA" id="ARBA00022553"/>
    </source>
</evidence>
<feature type="coiled-coil region" evidence="6">
    <location>
        <begin position="2"/>
        <end position="95"/>
    </location>
</feature>
<comment type="subcellular location">
    <subcellularLocation>
        <location evidence="1">Cytoplasm</location>
        <location evidence="1">Cytoskeleton</location>
        <location evidence="1">Microtubule organizing center</location>
        <location evidence="1">Centrosome</location>
    </subcellularLocation>
</comment>
<dbReference type="InterPro" id="IPR028745">
    <property type="entry name" value="AKAP9/Pericentrin"/>
</dbReference>
<reference evidence="9 10" key="1">
    <citation type="journal article" date="2021" name="BMC Biol.">
        <title>Horizontally acquired antibacterial genes associated with adaptive radiation of ladybird beetles.</title>
        <authorList>
            <person name="Li H.S."/>
            <person name="Tang X.F."/>
            <person name="Huang Y.H."/>
            <person name="Xu Z.Y."/>
            <person name="Chen M.L."/>
            <person name="Du X.Y."/>
            <person name="Qiu B.Y."/>
            <person name="Chen P.T."/>
            <person name="Zhang W."/>
            <person name="Slipinski A."/>
            <person name="Escalona H.E."/>
            <person name="Waterhouse R.M."/>
            <person name="Zwick A."/>
            <person name="Pang H."/>
        </authorList>
    </citation>
    <scope>NUCLEOTIDE SEQUENCE [LARGE SCALE GENOMIC DNA]</scope>
    <source>
        <strain evidence="9">SYSU2018</strain>
    </source>
</reference>
<feature type="region of interest" description="Disordered" evidence="7">
    <location>
        <begin position="1129"/>
        <end position="1150"/>
    </location>
</feature>
<evidence type="ECO:0000256" key="1">
    <source>
        <dbReference type="ARBA" id="ARBA00004300"/>
    </source>
</evidence>
<keyword evidence="10" id="KW-1185">Reference proteome</keyword>
<dbReference type="PANTHER" id="PTHR44981:SF2">
    <property type="entry name" value="PERICENTRIN-LIKE PROTEIN, ISOFORM F"/>
    <property type="match status" value="1"/>
</dbReference>
<name>A0ABD2N356_9CUCU</name>
<evidence type="ECO:0000259" key="8">
    <source>
        <dbReference type="Pfam" id="PF10495"/>
    </source>
</evidence>
<feature type="coiled-coil region" evidence="6">
    <location>
        <begin position="206"/>
        <end position="579"/>
    </location>
</feature>
<keyword evidence="5" id="KW-0206">Cytoskeleton</keyword>
<dbReference type="EMBL" id="JABFTP020000062">
    <property type="protein sequence ID" value="KAL3273136.1"/>
    <property type="molecule type" value="Genomic_DNA"/>
</dbReference>
<dbReference type="InterPro" id="IPR019528">
    <property type="entry name" value="PACT_domain"/>
</dbReference>
<feature type="coiled-coil region" evidence="6">
    <location>
        <begin position="659"/>
        <end position="956"/>
    </location>
</feature>
<dbReference type="Proteomes" id="UP001516400">
    <property type="component" value="Unassembled WGS sequence"/>
</dbReference>
<proteinExistence type="predicted"/>
<evidence type="ECO:0000256" key="4">
    <source>
        <dbReference type="ARBA" id="ARBA00023054"/>
    </source>
</evidence>
<evidence type="ECO:0000256" key="6">
    <source>
        <dbReference type="SAM" id="Coils"/>
    </source>
</evidence>
<dbReference type="GO" id="GO:0005737">
    <property type="term" value="C:cytoplasm"/>
    <property type="evidence" value="ECO:0007669"/>
    <property type="project" value="UniProtKB-ARBA"/>
</dbReference>
<sequence>MITHLNGLVEEMRAKIEEKDSEISSTSEDEMIITMQKEIEHLRNQNELLHKRLTSGVDIIPNLVENIISDKNSDIESLKQKLESTEKQLELYSSLNLDKSQISAIKNLKNSGTSLSEVLSILELSSPEQARRMADSVVLDHQTFLGNREKKDDTIFLSSDHVEEISSIQKEGPSDDHFLGITPLGKKNFTEMKSSDKRVHFDLSHKEKSRTEMEYLISELEELKVELKKKEEIIRSCDDKLKTLTQLEANIDFVQGKLEETQNTLKEVTDKFEKEISTREENEKDLKMELIRKKLYLEEQEKELQLLRDDAVRKDEMYLGLAKESKNLKKENETLAHKVKEYQDIEDIIVVKNKIILELEEQIAEFRNKVSIEDRLKENEEERESLKLCLDSVSKENEEKNELIVKLETDNKKLTEVIMRESENNEKLRKNLENKERQIEECEKDINRLKRQIEILENEKCNLGELIKAQKKNIVEKERELEDVEEGTRRNSEGMRNLELEVEKIKTVTVKELEKTIFQLREENSSKTMEIEDLNNKLTALKKEQECLQGVIVEKNKIIAQFKKDSELLQVNLETIQNKMQESGNIIDLGRKLRDEQMKTTELMAEIQILKAQLMSCGILDKDVMVASIEDITGKVKEELAYSAKIDSNIMNVTDNEDADELQDALSRLKLKYNELNKKLLETQDTCRLLESDLEKKKFEFESNQLEDANLIEQLRIQLEYATENEVQLEKIVESWKKQCKGLEIEISKLKAQLSNVNSRTDSTEYKNLPTKDSQELLRLTNEILELNQEVNTCTDEIKSLKKAKKELETNLRYYKDMLDLKNREIGNLEKNIEENMKKEGVLIEKLTQTNEQLQKKSKEVENSRFAIDEMDQERKTMKKHLDQLNTELRILQEEKKKPTISRNVNTSLPIADQLMNKIEEINSSVKNDRRTMDLILRLTNDNKMLKNRILELETEGINNVPFENPMNRANYLFAKCLRVESYRKALIWQKRYLISLIGSYQSTTDLGPMEKLQGQKKIRFSGIRRFRCVVYGIIATLRMKFIVRRWHSGARLAENVNSRYRNVSVPSQRSDMSELSTRPGNFQVGQPVSHSQFTQSVFRHSENIHRCSDDLGNVLDNSDSRLNMEARSAEGVRDMPWSGASPPCREKSGCKPRLSSNVSLLKAPYLLNQYAERYNKIQENLEIMLKSEPST</sequence>
<accession>A0ABD2N356</accession>
<keyword evidence="4 6" id="KW-0175">Coiled coil</keyword>
<dbReference type="Pfam" id="PF10495">
    <property type="entry name" value="PACT_coil_coil"/>
    <property type="match status" value="1"/>
</dbReference>
<dbReference type="GO" id="GO:0005813">
    <property type="term" value="C:centrosome"/>
    <property type="evidence" value="ECO:0007669"/>
    <property type="project" value="UniProtKB-SubCell"/>
</dbReference>
<comment type="caution">
    <text evidence="9">The sequence shown here is derived from an EMBL/GenBank/DDBJ whole genome shotgun (WGS) entry which is preliminary data.</text>
</comment>
<dbReference type="PANTHER" id="PTHR44981">
    <property type="entry name" value="PERICENTRIN-LIKE PROTEIN, ISOFORM F"/>
    <property type="match status" value="1"/>
</dbReference>
<dbReference type="AlphaFoldDB" id="A0ABD2N356"/>
<gene>
    <name evidence="9" type="ORF">HHI36_014590</name>
</gene>